<dbReference type="Gramene" id="XM_028371768.1">
    <property type="protein sequence ID" value="XP_028227569.1"/>
    <property type="gene ID" value="LOC114408643"/>
</dbReference>
<reference evidence="2 3" key="1">
    <citation type="submission" date="2018-09" db="EMBL/GenBank/DDBJ databases">
        <title>A high-quality reference genome of wild soybean provides a powerful tool to mine soybean genomes.</title>
        <authorList>
            <person name="Xie M."/>
            <person name="Chung C.Y.L."/>
            <person name="Li M.-W."/>
            <person name="Wong F.-L."/>
            <person name="Chan T.-F."/>
            <person name="Lam H.-M."/>
        </authorList>
    </citation>
    <scope>NUCLEOTIDE SEQUENCE [LARGE SCALE GENOMIC DNA]</scope>
    <source>
        <strain evidence="3">cv. W05</strain>
        <tissue evidence="2">Hypocotyl of etiolated seedlings</tissue>
    </source>
</reference>
<accession>A0A445KUW0</accession>
<protein>
    <submittedName>
        <fullName evidence="2">Uncharacterized protein</fullName>
    </submittedName>
</protein>
<sequence length="124" mass="14088">MGKKKRQKTKELSVAIAEASSKGGDTQQQQQQQPQPQPPRKRGRPRKVVVVETESELKKVEPKEEPEAFTCSATKKEQQHGKQQEELTSESVACKRITKEEIQIPKGEPSRSRARRKSKPRKST</sequence>
<evidence type="ECO:0000256" key="1">
    <source>
        <dbReference type="SAM" id="MobiDB-lite"/>
    </source>
</evidence>
<name>A0A445KUW0_GLYSO</name>
<keyword evidence="3" id="KW-1185">Reference proteome</keyword>
<dbReference type="EMBL" id="QZWG01000004">
    <property type="protein sequence ID" value="RZC14794.1"/>
    <property type="molecule type" value="Genomic_DNA"/>
</dbReference>
<gene>
    <name evidence="2" type="ORF">D0Y65_008634</name>
</gene>
<evidence type="ECO:0000313" key="3">
    <source>
        <dbReference type="Proteomes" id="UP000289340"/>
    </source>
</evidence>
<feature type="compositionally biased region" description="Basic and acidic residues" evidence="1">
    <location>
        <begin position="55"/>
        <end position="66"/>
    </location>
</feature>
<dbReference type="Proteomes" id="UP000289340">
    <property type="component" value="Chromosome 4"/>
</dbReference>
<feature type="compositionally biased region" description="Basic and acidic residues" evidence="1">
    <location>
        <begin position="74"/>
        <end position="85"/>
    </location>
</feature>
<evidence type="ECO:0000313" key="2">
    <source>
        <dbReference type="EMBL" id="RZC14794.1"/>
    </source>
</evidence>
<organism evidence="2 3">
    <name type="scientific">Glycine soja</name>
    <name type="common">Wild soybean</name>
    <dbReference type="NCBI Taxonomy" id="3848"/>
    <lineage>
        <taxon>Eukaryota</taxon>
        <taxon>Viridiplantae</taxon>
        <taxon>Streptophyta</taxon>
        <taxon>Embryophyta</taxon>
        <taxon>Tracheophyta</taxon>
        <taxon>Spermatophyta</taxon>
        <taxon>Magnoliopsida</taxon>
        <taxon>eudicotyledons</taxon>
        <taxon>Gunneridae</taxon>
        <taxon>Pentapetalae</taxon>
        <taxon>rosids</taxon>
        <taxon>fabids</taxon>
        <taxon>Fabales</taxon>
        <taxon>Fabaceae</taxon>
        <taxon>Papilionoideae</taxon>
        <taxon>50 kb inversion clade</taxon>
        <taxon>NPAAA clade</taxon>
        <taxon>indigoferoid/millettioid clade</taxon>
        <taxon>Phaseoleae</taxon>
        <taxon>Glycine</taxon>
        <taxon>Glycine subgen. Soja</taxon>
    </lineage>
</organism>
<comment type="caution">
    <text evidence="2">The sequence shown here is derived from an EMBL/GenBank/DDBJ whole genome shotgun (WGS) entry which is preliminary data.</text>
</comment>
<feature type="compositionally biased region" description="Basic residues" evidence="1">
    <location>
        <begin position="112"/>
        <end position="124"/>
    </location>
</feature>
<feature type="region of interest" description="Disordered" evidence="1">
    <location>
        <begin position="1"/>
        <end position="124"/>
    </location>
</feature>
<dbReference type="PANTHER" id="PTHR37615">
    <property type="entry name" value="NUCLEOPORIN NUP159-LIKE"/>
    <property type="match status" value="1"/>
</dbReference>
<dbReference type="PANTHER" id="PTHR37615:SF1">
    <property type="entry name" value="NUCLEOPORIN NUP159-LIKE"/>
    <property type="match status" value="1"/>
</dbReference>
<dbReference type="AlphaFoldDB" id="A0A445KUW0"/>
<feature type="compositionally biased region" description="Basic and acidic residues" evidence="1">
    <location>
        <begin position="97"/>
        <end position="111"/>
    </location>
</feature>
<proteinExistence type="predicted"/>